<dbReference type="InterPro" id="IPR013783">
    <property type="entry name" value="Ig-like_fold"/>
</dbReference>
<evidence type="ECO:0000313" key="4">
    <source>
        <dbReference type="EMBL" id="CAK9212304.1"/>
    </source>
</evidence>
<organism evidence="4 5">
    <name type="scientific">Sphagnum troendelagicum</name>
    <dbReference type="NCBI Taxonomy" id="128251"/>
    <lineage>
        <taxon>Eukaryota</taxon>
        <taxon>Viridiplantae</taxon>
        <taxon>Streptophyta</taxon>
        <taxon>Embryophyta</taxon>
        <taxon>Bryophyta</taxon>
        <taxon>Sphagnophytina</taxon>
        <taxon>Sphagnopsida</taxon>
        <taxon>Sphagnales</taxon>
        <taxon>Sphagnaceae</taxon>
        <taxon>Sphagnum</taxon>
    </lineage>
</organism>
<sequence length="271" mass="30030">MWRLDSELGGGGGGGGGGSMAALDTLTPQTNGNKRFQKPWKLRMPWGQTEHSDIEQGQAGQQNGEVSGSSMSSIARALLLSRRRLQLDPDKSLHFLYEPGKQVSSAIKIKNVSRSHVAFKFQTTAPKSCFMRPPSGVLPPNGSIIATVVKFLEQPECPQEKKNKDKFKIVSLAVKAGIEYTPELFDEQKEVVAVERILRVVFIDPQRASPELENLQKRLAEAEAAEAARKKPKEEKIPKGTLVVEGLVIDEWKQRRENYLARQQVEGAESL</sequence>
<dbReference type="InterPro" id="IPR008962">
    <property type="entry name" value="PapD-like_sf"/>
</dbReference>
<dbReference type="InterPro" id="IPR016763">
    <property type="entry name" value="VAP"/>
</dbReference>
<proteinExistence type="inferred from homology"/>
<dbReference type="Gene3D" id="2.60.40.10">
    <property type="entry name" value="Immunoglobulins"/>
    <property type="match status" value="1"/>
</dbReference>
<feature type="compositionally biased region" description="Polar residues" evidence="2">
    <location>
        <begin position="58"/>
        <end position="68"/>
    </location>
</feature>
<dbReference type="SUPFAM" id="SSF49354">
    <property type="entry name" value="PapD-like"/>
    <property type="match status" value="1"/>
</dbReference>
<dbReference type="PANTHER" id="PTHR10809:SF58">
    <property type="entry name" value="VESICLE-ASSOCIATED PROTEIN 4-2"/>
    <property type="match status" value="1"/>
</dbReference>
<dbReference type="PANTHER" id="PTHR10809">
    <property type="entry name" value="VESICLE-ASSOCIATED MEMBRANE PROTEIN-ASSOCIATED PROTEIN"/>
    <property type="match status" value="1"/>
</dbReference>
<feature type="domain" description="MSP" evidence="3">
    <location>
        <begin position="84"/>
        <end position="203"/>
    </location>
</feature>
<keyword evidence="5" id="KW-1185">Reference proteome</keyword>
<evidence type="ECO:0000313" key="5">
    <source>
        <dbReference type="Proteomes" id="UP001497512"/>
    </source>
</evidence>
<name>A0ABP0U3Z2_9BRYO</name>
<dbReference type="Proteomes" id="UP001497512">
    <property type="component" value="Chromosome 19"/>
</dbReference>
<accession>A0ABP0U3Z2</accession>
<evidence type="ECO:0000256" key="1">
    <source>
        <dbReference type="ARBA" id="ARBA00008932"/>
    </source>
</evidence>
<dbReference type="EMBL" id="OZ019911">
    <property type="protein sequence ID" value="CAK9212304.1"/>
    <property type="molecule type" value="Genomic_DNA"/>
</dbReference>
<evidence type="ECO:0000256" key="2">
    <source>
        <dbReference type="SAM" id="MobiDB-lite"/>
    </source>
</evidence>
<dbReference type="PROSITE" id="PS50202">
    <property type="entry name" value="MSP"/>
    <property type="match status" value="1"/>
</dbReference>
<protein>
    <recommendedName>
        <fullName evidence="3">MSP domain-containing protein</fullName>
    </recommendedName>
</protein>
<dbReference type="InterPro" id="IPR000535">
    <property type="entry name" value="MSP_dom"/>
</dbReference>
<feature type="region of interest" description="Disordered" evidence="2">
    <location>
        <begin position="1"/>
        <end position="68"/>
    </location>
</feature>
<comment type="similarity">
    <text evidence="1">Belongs to the VAMP-associated protein (VAP) (TC 9.B.17) family.</text>
</comment>
<feature type="compositionally biased region" description="Gly residues" evidence="2">
    <location>
        <begin position="8"/>
        <end position="19"/>
    </location>
</feature>
<evidence type="ECO:0000259" key="3">
    <source>
        <dbReference type="PROSITE" id="PS50202"/>
    </source>
</evidence>
<dbReference type="Pfam" id="PF00635">
    <property type="entry name" value="Motile_Sperm"/>
    <property type="match status" value="1"/>
</dbReference>
<reference evidence="4" key="1">
    <citation type="submission" date="2024-02" db="EMBL/GenBank/DDBJ databases">
        <authorList>
            <consortium name="ELIXIR-Norway"/>
            <consortium name="Elixir Norway"/>
        </authorList>
    </citation>
    <scope>NUCLEOTIDE SEQUENCE</scope>
</reference>
<gene>
    <name evidence="4" type="ORF">CSSPTR1EN2_LOCUS11169</name>
</gene>